<dbReference type="OrthoDB" id="46706at2759"/>
<protein>
    <recommendedName>
        <fullName evidence="2">PH domain-containing protein</fullName>
    </recommendedName>
</protein>
<dbReference type="eggNOG" id="ENOG502S2C6">
    <property type="taxonomic scope" value="Eukaryota"/>
</dbReference>
<gene>
    <name evidence="3" type="ORF">Esi_0058_0020</name>
</gene>
<evidence type="ECO:0000259" key="2">
    <source>
        <dbReference type="PROSITE" id="PS50003"/>
    </source>
</evidence>
<feature type="domain" description="PH" evidence="2">
    <location>
        <begin position="7"/>
        <end position="108"/>
    </location>
</feature>
<accession>D7G4R3</accession>
<feature type="compositionally biased region" description="Polar residues" evidence="1">
    <location>
        <begin position="124"/>
        <end position="141"/>
    </location>
</feature>
<dbReference type="EMBL" id="FN648796">
    <property type="protein sequence ID" value="CBJ27156.1"/>
    <property type="molecule type" value="Genomic_DNA"/>
</dbReference>
<dbReference type="InParanoid" id="D7G4R3"/>
<keyword evidence="4" id="KW-1185">Reference proteome</keyword>
<dbReference type="PANTHER" id="PTHR45960:SF2">
    <property type="entry name" value="PROTEIN DAUGHTER OF SEVENLESS"/>
    <property type="match status" value="1"/>
</dbReference>
<dbReference type="GO" id="GO:0035591">
    <property type="term" value="F:signaling adaptor activity"/>
    <property type="evidence" value="ECO:0007669"/>
    <property type="project" value="TreeGrafter"/>
</dbReference>
<dbReference type="InterPro" id="IPR001849">
    <property type="entry name" value="PH_domain"/>
</dbReference>
<dbReference type="Gene3D" id="2.30.29.30">
    <property type="entry name" value="Pleckstrin-homology domain (PH domain)/Phosphotyrosine-binding domain (PTB)"/>
    <property type="match status" value="1"/>
</dbReference>
<dbReference type="InterPro" id="IPR046355">
    <property type="entry name" value="Gab1-4-like"/>
</dbReference>
<dbReference type="SUPFAM" id="SSF50729">
    <property type="entry name" value="PH domain-like"/>
    <property type="match status" value="1"/>
</dbReference>
<dbReference type="PROSITE" id="PS50003">
    <property type="entry name" value="PH_DOMAIN"/>
    <property type="match status" value="1"/>
</dbReference>
<dbReference type="OMA" id="CACFSAN"/>
<dbReference type="EMBL" id="FN649733">
    <property type="protein sequence ID" value="CBJ27156.1"/>
    <property type="molecule type" value="Genomic_DNA"/>
</dbReference>
<dbReference type="GO" id="GO:0007165">
    <property type="term" value="P:signal transduction"/>
    <property type="evidence" value="ECO:0007669"/>
    <property type="project" value="TreeGrafter"/>
</dbReference>
<name>D7G4R3_ECTSI</name>
<dbReference type="SMART" id="SM00233">
    <property type="entry name" value="PH"/>
    <property type="match status" value="1"/>
</dbReference>
<dbReference type="InterPro" id="IPR011993">
    <property type="entry name" value="PH-like_dom_sf"/>
</dbReference>
<dbReference type="AlphaFoldDB" id="D7G4R3"/>
<feature type="region of interest" description="Disordered" evidence="1">
    <location>
        <begin position="110"/>
        <end position="141"/>
    </location>
</feature>
<evidence type="ECO:0000256" key="1">
    <source>
        <dbReference type="SAM" id="MobiDB-lite"/>
    </source>
</evidence>
<organism evidence="3 4">
    <name type="scientific">Ectocarpus siliculosus</name>
    <name type="common">Brown alga</name>
    <name type="synonym">Conferva siliculosa</name>
    <dbReference type="NCBI Taxonomy" id="2880"/>
    <lineage>
        <taxon>Eukaryota</taxon>
        <taxon>Sar</taxon>
        <taxon>Stramenopiles</taxon>
        <taxon>Ochrophyta</taxon>
        <taxon>PX clade</taxon>
        <taxon>Phaeophyceae</taxon>
        <taxon>Ectocarpales</taxon>
        <taxon>Ectocarpaceae</taxon>
        <taxon>Ectocarpus</taxon>
    </lineage>
</organism>
<dbReference type="Proteomes" id="UP000002630">
    <property type="component" value="Linkage Group LG08"/>
</dbReference>
<dbReference type="Pfam" id="PF00169">
    <property type="entry name" value="PH"/>
    <property type="match status" value="1"/>
</dbReference>
<evidence type="ECO:0000313" key="3">
    <source>
        <dbReference type="EMBL" id="CBJ27156.1"/>
    </source>
</evidence>
<dbReference type="GO" id="GO:0005737">
    <property type="term" value="C:cytoplasm"/>
    <property type="evidence" value="ECO:0007669"/>
    <property type="project" value="TreeGrafter"/>
</dbReference>
<reference evidence="3 4" key="1">
    <citation type="journal article" date="2010" name="Nature">
        <title>The Ectocarpus genome and the independent evolution of multicellularity in brown algae.</title>
        <authorList>
            <person name="Cock J.M."/>
            <person name="Sterck L."/>
            <person name="Rouze P."/>
            <person name="Scornet D."/>
            <person name="Allen A.E."/>
            <person name="Amoutzias G."/>
            <person name="Anthouard V."/>
            <person name="Artiguenave F."/>
            <person name="Aury J.M."/>
            <person name="Badger J.H."/>
            <person name="Beszteri B."/>
            <person name="Billiau K."/>
            <person name="Bonnet E."/>
            <person name="Bothwell J.H."/>
            <person name="Bowler C."/>
            <person name="Boyen C."/>
            <person name="Brownlee C."/>
            <person name="Carrano C.J."/>
            <person name="Charrier B."/>
            <person name="Cho G.Y."/>
            <person name="Coelho S.M."/>
            <person name="Collen J."/>
            <person name="Corre E."/>
            <person name="Da Silva C."/>
            <person name="Delage L."/>
            <person name="Delaroque N."/>
            <person name="Dittami S.M."/>
            <person name="Doulbeau S."/>
            <person name="Elias M."/>
            <person name="Farnham G."/>
            <person name="Gachon C.M."/>
            <person name="Gschloessl B."/>
            <person name="Heesch S."/>
            <person name="Jabbari K."/>
            <person name="Jubin C."/>
            <person name="Kawai H."/>
            <person name="Kimura K."/>
            <person name="Kloareg B."/>
            <person name="Kupper F.C."/>
            <person name="Lang D."/>
            <person name="Le Bail A."/>
            <person name="Leblanc C."/>
            <person name="Lerouge P."/>
            <person name="Lohr M."/>
            <person name="Lopez P.J."/>
            <person name="Martens C."/>
            <person name="Maumus F."/>
            <person name="Michel G."/>
            <person name="Miranda-Saavedra D."/>
            <person name="Morales J."/>
            <person name="Moreau H."/>
            <person name="Motomura T."/>
            <person name="Nagasato C."/>
            <person name="Napoli C.A."/>
            <person name="Nelson D.R."/>
            <person name="Nyvall-Collen P."/>
            <person name="Peters A.F."/>
            <person name="Pommier C."/>
            <person name="Potin P."/>
            <person name="Poulain J."/>
            <person name="Quesneville H."/>
            <person name="Read B."/>
            <person name="Rensing S.A."/>
            <person name="Ritter A."/>
            <person name="Rousvoal S."/>
            <person name="Samanta M."/>
            <person name="Samson G."/>
            <person name="Schroeder D.C."/>
            <person name="Segurens B."/>
            <person name="Strittmatter M."/>
            <person name="Tonon T."/>
            <person name="Tregear J.W."/>
            <person name="Valentin K."/>
            <person name="von Dassow P."/>
            <person name="Yamagishi T."/>
            <person name="Van de Peer Y."/>
            <person name="Wincker P."/>
        </authorList>
    </citation>
    <scope>NUCLEOTIDE SEQUENCE [LARGE SCALE GENOMIC DNA]</scope>
    <source>
        <strain evidence="4">Ec32 / CCAP1310/4</strain>
    </source>
</reference>
<proteinExistence type="predicted"/>
<evidence type="ECO:0000313" key="4">
    <source>
        <dbReference type="Proteomes" id="UP000002630"/>
    </source>
</evidence>
<sequence>MESGGSPPQISGYLQKKAKTGKWQKRWFETNAHYLTYYKSKKMEKLLAALNLPQVGEIRLVDPDDESYEEDNDGSLFTIELNDRVYTMKASTREEAARWVEVLKVLQTMEEEESKTTEDPTASMMRNAQGSIPVTPGTATRSADAWSKEPACCGLCACFSAN</sequence>
<dbReference type="PANTHER" id="PTHR45960">
    <property type="entry name" value="GRB2-ASSOCIATED-BINDING PROTEIN"/>
    <property type="match status" value="1"/>
</dbReference>